<protein>
    <submittedName>
        <fullName evidence="3">YCII-like domain-containing protein</fullName>
    </submittedName>
</protein>
<name>M9RW99_9RHOB</name>
<dbReference type="AlphaFoldDB" id="M9RW99"/>
<dbReference type="InterPro" id="IPR005545">
    <property type="entry name" value="YCII"/>
</dbReference>
<evidence type="ECO:0000313" key="3">
    <source>
        <dbReference type="EMBL" id="AGI74160.1"/>
    </source>
</evidence>
<keyword evidence="4" id="KW-1185">Reference proteome</keyword>
<dbReference type="Pfam" id="PF03795">
    <property type="entry name" value="YCII"/>
    <property type="match status" value="1"/>
</dbReference>
<dbReference type="Gene3D" id="3.30.70.1060">
    <property type="entry name" value="Dimeric alpha+beta barrel"/>
    <property type="match status" value="1"/>
</dbReference>
<dbReference type="PANTHER" id="PTHR35174:SF3">
    <property type="entry name" value="BLL7171 PROTEIN"/>
    <property type="match status" value="1"/>
</dbReference>
<feature type="domain" description="YCII-related" evidence="2">
    <location>
        <begin position="1"/>
        <end position="112"/>
    </location>
</feature>
<dbReference type="STRING" id="391616.OA238_c42530"/>
<dbReference type="HOGENOM" id="CLU_130902_2_2_5"/>
<dbReference type="SUPFAM" id="SSF54909">
    <property type="entry name" value="Dimeric alpha+beta barrel"/>
    <property type="match status" value="1"/>
</dbReference>
<reference evidence="3 4" key="1">
    <citation type="journal article" date="2013" name="PLoS ONE">
        <title>Poles Apart: Arctic and Antarctic Octadecabacter strains Share High Genome Plasticity and a New Type of Xanthorhodopsin.</title>
        <authorList>
            <person name="Vollmers J."/>
            <person name="Voget S."/>
            <person name="Dietrich S."/>
            <person name="Gollnow K."/>
            <person name="Smits M."/>
            <person name="Meyer K."/>
            <person name="Brinkhoff T."/>
            <person name="Simon M."/>
            <person name="Daniel R."/>
        </authorList>
    </citation>
    <scope>NUCLEOTIDE SEQUENCE [LARGE SCALE GENOMIC DNA]</scope>
    <source>
        <strain evidence="3 4">238</strain>
    </source>
</reference>
<dbReference type="PANTHER" id="PTHR35174">
    <property type="entry name" value="BLL7171 PROTEIN-RELATED"/>
    <property type="match status" value="1"/>
</dbReference>
<dbReference type="InterPro" id="IPR011008">
    <property type="entry name" value="Dimeric_a/b-barrel"/>
</dbReference>
<proteinExistence type="inferred from homology"/>
<comment type="similarity">
    <text evidence="1">Belongs to the YciI family.</text>
</comment>
<dbReference type="eggNOG" id="COG3795">
    <property type="taxonomic scope" value="Bacteria"/>
</dbReference>
<dbReference type="RefSeq" id="WP_015497126.1">
    <property type="nucleotide sequence ID" value="NC_020908.1"/>
</dbReference>
<gene>
    <name evidence="3" type="ORF">OA238_c42530</name>
</gene>
<evidence type="ECO:0000313" key="4">
    <source>
        <dbReference type="Proteomes" id="UP000004688"/>
    </source>
</evidence>
<evidence type="ECO:0000259" key="2">
    <source>
        <dbReference type="Pfam" id="PF03795"/>
    </source>
</evidence>
<evidence type="ECO:0000256" key="1">
    <source>
        <dbReference type="ARBA" id="ARBA00007689"/>
    </source>
</evidence>
<dbReference type="EMBL" id="CP003742">
    <property type="protein sequence ID" value="AGI74160.1"/>
    <property type="molecule type" value="Genomic_DNA"/>
</dbReference>
<dbReference type="KEGG" id="oar:OA238_c42530"/>
<sequence>MCLIYADPAVGPQPGTEAFGPFMHGYQAFTEAVTKDGKMLHADALQGVETATSVSVRGGKTEIMDGPFAETKEHLGGYYLLECENLDEAVKYAAQIPTAEHGRIEVRPVMVWDS</sequence>
<organism evidence="3 4">
    <name type="scientific">Octadecabacter arcticus 238</name>
    <dbReference type="NCBI Taxonomy" id="391616"/>
    <lineage>
        <taxon>Bacteria</taxon>
        <taxon>Pseudomonadati</taxon>
        <taxon>Pseudomonadota</taxon>
        <taxon>Alphaproteobacteria</taxon>
        <taxon>Rhodobacterales</taxon>
        <taxon>Roseobacteraceae</taxon>
        <taxon>Octadecabacter</taxon>
    </lineage>
</organism>
<dbReference type="Proteomes" id="UP000004688">
    <property type="component" value="Chromosome"/>
</dbReference>
<accession>M9RW99</accession>